<dbReference type="Proteomes" id="UP000623269">
    <property type="component" value="Unassembled WGS sequence"/>
</dbReference>
<dbReference type="PANTHER" id="PTHR32432:SF3">
    <property type="entry name" value="ETHANOLAMINE UTILIZATION PROTEIN EUTJ"/>
    <property type="match status" value="1"/>
</dbReference>
<proteinExistence type="predicted"/>
<comment type="caution">
    <text evidence="3">The sequence shown here is derived from an EMBL/GenBank/DDBJ whole genome shotgun (WGS) entry which is preliminary data.</text>
</comment>
<protein>
    <submittedName>
        <fullName evidence="3">Pilus assembly protein PilM</fullName>
    </submittedName>
</protein>
<dbReference type="PANTHER" id="PTHR32432">
    <property type="entry name" value="CELL DIVISION PROTEIN FTSA-RELATED"/>
    <property type="match status" value="1"/>
</dbReference>
<keyword evidence="1" id="KW-0175">Coiled coil</keyword>
<dbReference type="EMBL" id="JAEAGR010000002">
    <property type="protein sequence ID" value="MBH1939784.1"/>
    <property type="molecule type" value="Genomic_DNA"/>
</dbReference>
<keyword evidence="2" id="KW-0812">Transmembrane</keyword>
<evidence type="ECO:0000256" key="1">
    <source>
        <dbReference type="SAM" id="Coils"/>
    </source>
</evidence>
<reference evidence="3" key="1">
    <citation type="submission" date="2020-12" db="EMBL/GenBank/DDBJ databases">
        <title>M. sibirica DSM 26468T genome.</title>
        <authorList>
            <person name="Thieme N."/>
            <person name="Rettenmaier R."/>
            <person name="Zverlov V."/>
            <person name="Liebl W."/>
        </authorList>
    </citation>
    <scope>NUCLEOTIDE SEQUENCE</scope>
    <source>
        <strain evidence="3">DSM 26468</strain>
    </source>
</reference>
<evidence type="ECO:0000256" key="2">
    <source>
        <dbReference type="SAM" id="Phobius"/>
    </source>
</evidence>
<evidence type="ECO:0000313" key="4">
    <source>
        <dbReference type="Proteomes" id="UP000623269"/>
    </source>
</evidence>
<feature type="transmembrane region" description="Helical" evidence="2">
    <location>
        <begin position="470"/>
        <end position="494"/>
    </location>
</feature>
<dbReference type="AlphaFoldDB" id="A0A8J7HBZ6"/>
<name>A0A8J7HBZ6_9FIRM</name>
<keyword evidence="4" id="KW-1185">Reference proteome</keyword>
<gene>
    <name evidence="3" type="primary">pilM</name>
    <name evidence="3" type="ORF">I5677_02610</name>
</gene>
<keyword evidence="2" id="KW-0472">Membrane</keyword>
<dbReference type="Gene3D" id="3.30.420.40">
    <property type="match status" value="2"/>
</dbReference>
<accession>A0A8J7HBZ6</accession>
<dbReference type="InterPro" id="IPR050696">
    <property type="entry name" value="FtsA/MreB"/>
</dbReference>
<sequence>MAKKVLSIVIGTECTKVCEVSYKKNYKNKGIKVYRSISFPTPPDTIEDGFIKDKTAFGEVLKSELREGKLKSDKVIFSVASSKIANREVIIPPVKEKRIMDIITTGASEYFPIELNEYILSYLILEKNTSNRKFKSLKKKQSKEEKKLAKKLEKEKRKALKKKSKTEIIAENMEMMEAQENEKTSNPNDIVNNDKDKGTGNAQKQMRLSVFAAPSTLVKNYYSFAKMMHLDIVAIDYIGNSSYQTIKRQVNRGTNVFVQMNEQDTLISILRDDVLLLQRTVGYGVSALTETVMEQNYFKINNAKEAFELLKERNLLSLEAEVKEPIRFDSSWTEGESAAASEYVNSIGLSKRRNRESDLEVIRNIRDSLHFLANSIARMLDYYKSNHKQIDIEEIYITGQGVNILGIDDFFTAEIGIPHKKMEKLYTVSSKKKAKTYRSNPSAFISCIGAVIKPVDFIPREFILKKQKRSAVIGTILFSLVCLAGASGIIYVSYIDYRDAKEVLQDIQAQYDVLPPLSGVHEELNAANAELGELTKLKDMTQSNNDYIKEIIDELERKLPSGTVIHTMVFQNTAVTMNVTANDDSAGPNALVYKTLKQLKTIKYFKENIDVSGISVSVENGISKVNFTITCKYVD</sequence>
<organism evidence="3 4">
    <name type="scientific">Mobilitalea sibirica</name>
    <dbReference type="NCBI Taxonomy" id="1462919"/>
    <lineage>
        <taxon>Bacteria</taxon>
        <taxon>Bacillati</taxon>
        <taxon>Bacillota</taxon>
        <taxon>Clostridia</taxon>
        <taxon>Lachnospirales</taxon>
        <taxon>Lachnospiraceae</taxon>
        <taxon>Mobilitalea</taxon>
    </lineage>
</organism>
<feature type="coiled-coil region" evidence="1">
    <location>
        <begin position="135"/>
        <end position="169"/>
    </location>
</feature>
<dbReference type="RefSeq" id="WP_197660010.1">
    <property type="nucleotide sequence ID" value="NZ_JAEAGR010000002.1"/>
</dbReference>
<keyword evidence="2" id="KW-1133">Transmembrane helix</keyword>
<evidence type="ECO:0000313" key="3">
    <source>
        <dbReference type="EMBL" id="MBH1939784.1"/>
    </source>
</evidence>